<dbReference type="PROSITE" id="PS50956">
    <property type="entry name" value="HTH_ASNC_2"/>
    <property type="match status" value="1"/>
</dbReference>
<dbReference type="Gene3D" id="1.10.10.10">
    <property type="entry name" value="Winged helix-like DNA-binding domain superfamily/Winged helix DNA-binding domain"/>
    <property type="match status" value="1"/>
</dbReference>
<keyword evidence="6" id="KW-1185">Reference proteome</keyword>
<dbReference type="InterPro" id="IPR019888">
    <property type="entry name" value="Tscrpt_reg_AsnC-like"/>
</dbReference>
<reference evidence="5 6" key="1">
    <citation type="submission" date="2020-08" db="EMBL/GenBank/DDBJ databases">
        <title>Genomic Encyclopedia of Type Strains, Phase III (KMG-III): the genomes of soil and plant-associated and newly described type strains.</title>
        <authorList>
            <person name="Whitman W."/>
        </authorList>
    </citation>
    <scope>NUCLEOTIDE SEQUENCE [LARGE SCALE GENOMIC DNA]</scope>
    <source>
        <strain evidence="5 6">CECT 7015</strain>
    </source>
</reference>
<evidence type="ECO:0000313" key="6">
    <source>
        <dbReference type="Proteomes" id="UP000554520"/>
    </source>
</evidence>
<dbReference type="InterPro" id="IPR036388">
    <property type="entry name" value="WH-like_DNA-bd_sf"/>
</dbReference>
<dbReference type="InterPro" id="IPR019887">
    <property type="entry name" value="Tscrpt_reg_AsnC/Lrp_C"/>
</dbReference>
<organism evidence="5 6">
    <name type="scientific">Phyllobacterium trifolii</name>
    <dbReference type="NCBI Taxonomy" id="300193"/>
    <lineage>
        <taxon>Bacteria</taxon>
        <taxon>Pseudomonadati</taxon>
        <taxon>Pseudomonadota</taxon>
        <taxon>Alphaproteobacteria</taxon>
        <taxon>Hyphomicrobiales</taxon>
        <taxon>Phyllobacteriaceae</taxon>
        <taxon>Phyllobacterium</taxon>
    </lineage>
</organism>
<gene>
    <name evidence="5" type="ORF">FHS21_002193</name>
</gene>
<keyword evidence="1" id="KW-0805">Transcription regulation</keyword>
<dbReference type="SMART" id="SM00344">
    <property type="entry name" value="HTH_ASNC"/>
    <property type="match status" value="1"/>
</dbReference>
<dbReference type="InterPro" id="IPR036390">
    <property type="entry name" value="WH_DNA-bd_sf"/>
</dbReference>
<keyword evidence="2 5" id="KW-0238">DNA-binding</keyword>
<dbReference type="PANTHER" id="PTHR30154">
    <property type="entry name" value="LEUCINE-RESPONSIVE REGULATORY PROTEIN"/>
    <property type="match status" value="1"/>
</dbReference>
<evidence type="ECO:0000256" key="1">
    <source>
        <dbReference type="ARBA" id="ARBA00023015"/>
    </source>
</evidence>
<name>A0A839UAS4_9HYPH</name>
<dbReference type="Pfam" id="PF13412">
    <property type="entry name" value="HTH_24"/>
    <property type="match status" value="1"/>
</dbReference>
<evidence type="ECO:0000256" key="3">
    <source>
        <dbReference type="ARBA" id="ARBA00023163"/>
    </source>
</evidence>
<dbReference type="PANTHER" id="PTHR30154:SF53">
    <property type="entry name" value="HTH-TYPE TRANSCRIPTIONAL REGULATOR LRPC"/>
    <property type="match status" value="1"/>
</dbReference>
<feature type="domain" description="HTH asnC-type" evidence="4">
    <location>
        <begin position="7"/>
        <end position="69"/>
    </location>
</feature>
<dbReference type="GO" id="GO:0043200">
    <property type="term" value="P:response to amino acid"/>
    <property type="evidence" value="ECO:0007669"/>
    <property type="project" value="TreeGrafter"/>
</dbReference>
<dbReference type="EMBL" id="JACHXN010000005">
    <property type="protein sequence ID" value="MBB3145781.1"/>
    <property type="molecule type" value="Genomic_DNA"/>
</dbReference>
<keyword evidence="3" id="KW-0804">Transcription</keyword>
<sequence length="147" mass="16526">MGFVNMLSEADHALLSLLRENARASTAELARKLRVSRTTVQSRIERLEKRGMIRGYSVQLSPEYEQNLVKAHVLVTALPKLAMKVEATLRKIAWVRTLHSVSGQFDMIVIVEAPSIQELDKLLDEIGALEGVERTMSSIILSTRIDR</sequence>
<dbReference type="GO" id="GO:0043565">
    <property type="term" value="F:sequence-specific DNA binding"/>
    <property type="evidence" value="ECO:0007669"/>
    <property type="project" value="InterPro"/>
</dbReference>
<dbReference type="AlphaFoldDB" id="A0A839UAS4"/>
<accession>A0A839UAS4</accession>
<dbReference type="Gene3D" id="3.30.70.920">
    <property type="match status" value="1"/>
</dbReference>
<dbReference type="SUPFAM" id="SSF54909">
    <property type="entry name" value="Dimeric alpha+beta barrel"/>
    <property type="match status" value="1"/>
</dbReference>
<dbReference type="PRINTS" id="PR00033">
    <property type="entry name" value="HTHASNC"/>
</dbReference>
<evidence type="ECO:0000256" key="2">
    <source>
        <dbReference type="ARBA" id="ARBA00023125"/>
    </source>
</evidence>
<protein>
    <submittedName>
        <fullName evidence="5">DNA-binding Lrp family transcriptional regulator</fullName>
    </submittedName>
</protein>
<proteinExistence type="predicted"/>
<evidence type="ECO:0000259" key="4">
    <source>
        <dbReference type="PROSITE" id="PS50956"/>
    </source>
</evidence>
<dbReference type="InterPro" id="IPR011008">
    <property type="entry name" value="Dimeric_a/b-barrel"/>
</dbReference>
<dbReference type="SUPFAM" id="SSF46785">
    <property type="entry name" value="Winged helix' DNA-binding domain"/>
    <property type="match status" value="1"/>
</dbReference>
<dbReference type="Pfam" id="PF01037">
    <property type="entry name" value="AsnC_trans_reg"/>
    <property type="match status" value="1"/>
</dbReference>
<dbReference type="GO" id="GO:0005829">
    <property type="term" value="C:cytosol"/>
    <property type="evidence" value="ECO:0007669"/>
    <property type="project" value="TreeGrafter"/>
</dbReference>
<dbReference type="Proteomes" id="UP000554520">
    <property type="component" value="Unassembled WGS sequence"/>
</dbReference>
<evidence type="ECO:0000313" key="5">
    <source>
        <dbReference type="EMBL" id="MBB3145781.1"/>
    </source>
</evidence>
<comment type="caution">
    <text evidence="5">The sequence shown here is derived from an EMBL/GenBank/DDBJ whole genome shotgun (WGS) entry which is preliminary data.</text>
</comment>
<dbReference type="InterPro" id="IPR000485">
    <property type="entry name" value="AsnC-type_HTH_dom"/>
</dbReference>